<evidence type="ECO:0000313" key="2">
    <source>
        <dbReference type="Proteomes" id="UP000323720"/>
    </source>
</evidence>
<dbReference type="Gene3D" id="3.40.50.150">
    <property type="entry name" value="Vaccinia Virus protein VP39"/>
    <property type="match status" value="1"/>
</dbReference>
<evidence type="ECO:0000313" key="1">
    <source>
        <dbReference type="EMBL" id="TYB77000.1"/>
    </source>
</evidence>
<comment type="caution">
    <text evidence="1">The sequence shown here is derived from an EMBL/GenBank/DDBJ whole genome shotgun (WGS) entry which is preliminary data.</text>
</comment>
<accession>A0A5D0R5T2</accession>
<dbReference type="RefSeq" id="WP_148403871.1">
    <property type="nucleotide sequence ID" value="NZ_VSKK01000002.1"/>
</dbReference>
<gene>
    <name evidence="1" type="ORF">ES674_09870</name>
</gene>
<dbReference type="AlphaFoldDB" id="A0A5D0R5T2"/>
<dbReference type="OrthoDB" id="938855at2"/>
<dbReference type="InterPro" id="IPR029063">
    <property type="entry name" value="SAM-dependent_MTases_sf"/>
</dbReference>
<name>A0A5D0R5T2_9FLAO</name>
<dbReference type="EMBL" id="VSKK01000002">
    <property type="protein sequence ID" value="TYB77000.1"/>
    <property type="molecule type" value="Genomic_DNA"/>
</dbReference>
<dbReference type="Proteomes" id="UP000323720">
    <property type="component" value="Unassembled WGS sequence"/>
</dbReference>
<keyword evidence="2" id="KW-1185">Reference proteome</keyword>
<protein>
    <recommendedName>
        <fullName evidence="3">Class I SAM-dependent methyltransferase</fullName>
    </recommendedName>
</protein>
<evidence type="ECO:0008006" key="3">
    <source>
        <dbReference type="Google" id="ProtNLM"/>
    </source>
</evidence>
<reference evidence="1 2" key="1">
    <citation type="submission" date="2019-08" db="EMBL/GenBank/DDBJ databases">
        <title>Genomes of Antarctic Bizionia species.</title>
        <authorList>
            <person name="Bowman J.P."/>
        </authorList>
    </citation>
    <scope>NUCLEOTIDE SEQUENCE [LARGE SCALE GENOMIC DNA]</scope>
    <source>
        <strain evidence="1 2">ADA-4</strain>
    </source>
</reference>
<dbReference type="SUPFAM" id="SSF53335">
    <property type="entry name" value="S-adenosyl-L-methionine-dependent methyltransferases"/>
    <property type="match status" value="1"/>
</dbReference>
<proteinExistence type="predicted"/>
<sequence length="217" mass="25475">MKKIKQKAINAIKKLDIYSPYPLLYKFRMTRNEQYIFNKYIKNSNNYLEFGSGGSTLRVLQKSKAKVYSVESSSDWISYLSKYFIIRKATNKRLFFHHVDIGQTGRWGFPVSKDLENLFPNYSNSIFKSLDSNNIDTVLIDGRFRVACVLSVILNRASNDNISILIHDFWNRKDYHTVLKYLTEVDKMDTLGVFKIKDNLDLVLVKEDYNIYKYVAD</sequence>
<organism evidence="1 2">
    <name type="scientific">Bizionia myxarmorum</name>
    <dbReference type="NCBI Taxonomy" id="291186"/>
    <lineage>
        <taxon>Bacteria</taxon>
        <taxon>Pseudomonadati</taxon>
        <taxon>Bacteroidota</taxon>
        <taxon>Flavobacteriia</taxon>
        <taxon>Flavobacteriales</taxon>
        <taxon>Flavobacteriaceae</taxon>
        <taxon>Bizionia</taxon>
    </lineage>
</organism>